<comment type="similarity">
    <text evidence="3 10">Belongs to the cytochrome P450 family.</text>
</comment>
<evidence type="ECO:0000256" key="5">
    <source>
        <dbReference type="ARBA" id="ARBA00022723"/>
    </source>
</evidence>
<accession>A0A4Y7TBQ7</accession>
<dbReference type="GO" id="GO:0020037">
    <property type="term" value="F:heme binding"/>
    <property type="evidence" value="ECO:0007669"/>
    <property type="project" value="InterPro"/>
</dbReference>
<dbReference type="InterPro" id="IPR017972">
    <property type="entry name" value="Cyt_P450_CS"/>
</dbReference>
<keyword evidence="12" id="KW-1185">Reference proteome</keyword>
<evidence type="ECO:0000256" key="7">
    <source>
        <dbReference type="ARBA" id="ARBA00023004"/>
    </source>
</evidence>
<dbReference type="EMBL" id="QPFP01000018">
    <property type="protein sequence ID" value="TEB31607.1"/>
    <property type="molecule type" value="Genomic_DNA"/>
</dbReference>
<evidence type="ECO:0000256" key="4">
    <source>
        <dbReference type="ARBA" id="ARBA00022617"/>
    </source>
</evidence>
<dbReference type="AlphaFoldDB" id="A0A4Y7TBQ7"/>
<evidence type="ECO:0000313" key="12">
    <source>
        <dbReference type="Proteomes" id="UP000298030"/>
    </source>
</evidence>
<protein>
    <submittedName>
        <fullName evidence="11">Cytochrome P450</fullName>
    </submittedName>
</protein>
<evidence type="ECO:0000256" key="2">
    <source>
        <dbReference type="ARBA" id="ARBA00005179"/>
    </source>
</evidence>
<keyword evidence="7 9" id="KW-0408">Iron</keyword>
<dbReference type="InterPro" id="IPR002401">
    <property type="entry name" value="Cyt_P450_E_grp-I"/>
</dbReference>
<dbReference type="CDD" id="cd11065">
    <property type="entry name" value="CYP64-like"/>
    <property type="match status" value="1"/>
</dbReference>
<evidence type="ECO:0000256" key="1">
    <source>
        <dbReference type="ARBA" id="ARBA00001971"/>
    </source>
</evidence>
<dbReference type="OrthoDB" id="2918256at2759"/>
<dbReference type="Pfam" id="PF00067">
    <property type="entry name" value="p450"/>
    <property type="match status" value="1"/>
</dbReference>
<dbReference type="PRINTS" id="PR00385">
    <property type="entry name" value="P450"/>
</dbReference>
<dbReference type="Gene3D" id="1.10.630.10">
    <property type="entry name" value="Cytochrome P450"/>
    <property type="match status" value="1"/>
</dbReference>
<comment type="caution">
    <text evidence="11">The sequence shown here is derived from an EMBL/GenBank/DDBJ whole genome shotgun (WGS) entry which is preliminary data.</text>
</comment>
<evidence type="ECO:0000256" key="6">
    <source>
        <dbReference type="ARBA" id="ARBA00023002"/>
    </source>
</evidence>
<keyword evidence="4 9" id="KW-0349">Heme</keyword>
<dbReference type="STRING" id="71717.A0A4Y7TBQ7"/>
<dbReference type="SUPFAM" id="SSF48264">
    <property type="entry name" value="Cytochrome P450"/>
    <property type="match status" value="1"/>
</dbReference>
<evidence type="ECO:0000313" key="11">
    <source>
        <dbReference type="EMBL" id="TEB31607.1"/>
    </source>
</evidence>
<comment type="pathway">
    <text evidence="2">Secondary metabolite biosynthesis.</text>
</comment>
<gene>
    <name evidence="11" type="ORF">FA13DRAFT_334855</name>
</gene>
<dbReference type="GO" id="GO:0004497">
    <property type="term" value="F:monooxygenase activity"/>
    <property type="evidence" value="ECO:0007669"/>
    <property type="project" value="UniProtKB-KW"/>
</dbReference>
<evidence type="ECO:0000256" key="8">
    <source>
        <dbReference type="ARBA" id="ARBA00023033"/>
    </source>
</evidence>
<organism evidence="11 12">
    <name type="scientific">Coprinellus micaceus</name>
    <name type="common">Glistening ink-cap mushroom</name>
    <name type="synonym">Coprinus micaceus</name>
    <dbReference type="NCBI Taxonomy" id="71717"/>
    <lineage>
        <taxon>Eukaryota</taxon>
        <taxon>Fungi</taxon>
        <taxon>Dikarya</taxon>
        <taxon>Basidiomycota</taxon>
        <taxon>Agaricomycotina</taxon>
        <taxon>Agaricomycetes</taxon>
        <taxon>Agaricomycetidae</taxon>
        <taxon>Agaricales</taxon>
        <taxon>Agaricineae</taxon>
        <taxon>Psathyrellaceae</taxon>
        <taxon>Coprinellus</taxon>
    </lineage>
</organism>
<dbReference type="PRINTS" id="PR00463">
    <property type="entry name" value="EP450I"/>
</dbReference>
<sequence>MTPIMAGFLSSQVASFLIVPVVSCILYSQWAYKKRSQGLPLPPGPKGWPVIGNVFDVPLAGMALVYAQWAKSFGSDIVSASVLGDTIVFIDSYDTAIELLEKRASKYSSRPRLVMSCEVLGWDCIFAFNPYSEMWRERRRLFVKYFRSPGHSDATSGTAVHTSQVHEFVHRFLLDVNETPGDAYELVRRMIGSLAISLAYGLPVQRKGDELVEFVDSVARLFLHFLTPGNAIVDVIPSLNYIPESIPIPFTNIGIPVPGMGWKRYGKSVQWMAVKFKMEGYERAVKGFGTESVRPSFTSYSLASLDATSPTEEARLKGVDAIQDAAATIFGTAADTTTSAVLTHIFALATHPDVRKTIQAELDSLLVEEDNFGKRTLRLPTLEDQDKLPILTAAVMESQRWVPVAPIGVPHRTTEDDVYKGYFIPKGSVVIANQWSMLNNKEEYGEDVLEFNPDRFIRTKTGSEGARIEINPNIRHPATIAFGFGRRICPGSHIAQSTLWLTAASLLTLFDFELPTGERPNYVGSDGKVDKRFDPGFLCRPKELKCEFKVRSEEARALLAQLAISSG</sequence>
<dbReference type="GO" id="GO:0005506">
    <property type="term" value="F:iron ion binding"/>
    <property type="evidence" value="ECO:0007669"/>
    <property type="project" value="InterPro"/>
</dbReference>
<dbReference type="InterPro" id="IPR050364">
    <property type="entry name" value="Cytochrome_P450_fung"/>
</dbReference>
<dbReference type="GO" id="GO:0016705">
    <property type="term" value="F:oxidoreductase activity, acting on paired donors, with incorporation or reduction of molecular oxygen"/>
    <property type="evidence" value="ECO:0007669"/>
    <property type="project" value="InterPro"/>
</dbReference>
<feature type="binding site" description="axial binding residue" evidence="9">
    <location>
        <position position="489"/>
    </location>
    <ligand>
        <name>heme</name>
        <dbReference type="ChEBI" id="CHEBI:30413"/>
    </ligand>
    <ligandPart>
        <name>Fe</name>
        <dbReference type="ChEBI" id="CHEBI:18248"/>
    </ligandPart>
</feature>
<reference evidence="11 12" key="1">
    <citation type="journal article" date="2019" name="Nat. Ecol. Evol.">
        <title>Megaphylogeny resolves global patterns of mushroom evolution.</title>
        <authorList>
            <person name="Varga T."/>
            <person name="Krizsan K."/>
            <person name="Foldi C."/>
            <person name="Dima B."/>
            <person name="Sanchez-Garcia M."/>
            <person name="Sanchez-Ramirez S."/>
            <person name="Szollosi G.J."/>
            <person name="Szarkandi J.G."/>
            <person name="Papp V."/>
            <person name="Albert L."/>
            <person name="Andreopoulos W."/>
            <person name="Angelini C."/>
            <person name="Antonin V."/>
            <person name="Barry K.W."/>
            <person name="Bougher N.L."/>
            <person name="Buchanan P."/>
            <person name="Buyck B."/>
            <person name="Bense V."/>
            <person name="Catcheside P."/>
            <person name="Chovatia M."/>
            <person name="Cooper J."/>
            <person name="Damon W."/>
            <person name="Desjardin D."/>
            <person name="Finy P."/>
            <person name="Geml J."/>
            <person name="Haridas S."/>
            <person name="Hughes K."/>
            <person name="Justo A."/>
            <person name="Karasinski D."/>
            <person name="Kautmanova I."/>
            <person name="Kiss B."/>
            <person name="Kocsube S."/>
            <person name="Kotiranta H."/>
            <person name="LaButti K.M."/>
            <person name="Lechner B.E."/>
            <person name="Liimatainen K."/>
            <person name="Lipzen A."/>
            <person name="Lukacs Z."/>
            <person name="Mihaltcheva S."/>
            <person name="Morgado L.N."/>
            <person name="Niskanen T."/>
            <person name="Noordeloos M.E."/>
            <person name="Ohm R.A."/>
            <person name="Ortiz-Santana B."/>
            <person name="Ovrebo C."/>
            <person name="Racz N."/>
            <person name="Riley R."/>
            <person name="Savchenko A."/>
            <person name="Shiryaev A."/>
            <person name="Soop K."/>
            <person name="Spirin V."/>
            <person name="Szebenyi C."/>
            <person name="Tomsovsky M."/>
            <person name="Tulloss R.E."/>
            <person name="Uehling J."/>
            <person name="Grigoriev I.V."/>
            <person name="Vagvolgyi C."/>
            <person name="Papp T."/>
            <person name="Martin F.M."/>
            <person name="Miettinen O."/>
            <person name="Hibbett D.S."/>
            <person name="Nagy L.G."/>
        </authorList>
    </citation>
    <scope>NUCLEOTIDE SEQUENCE [LARGE SCALE GENOMIC DNA]</scope>
    <source>
        <strain evidence="11 12">FP101781</strain>
    </source>
</reference>
<proteinExistence type="inferred from homology"/>
<name>A0A4Y7TBQ7_COPMI</name>
<evidence type="ECO:0000256" key="9">
    <source>
        <dbReference type="PIRSR" id="PIRSR602401-1"/>
    </source>
</evidence>
<evidence type="ECO:0000256" key="3">
    <source>
        <dbReference type="ARBA" id="ARBA00010617"/>
    </source>
</evidence>
<dbReference type="PANTHER" id="PTHR46300">
    <property type="entry name" value="P450, PUTATIVE (EUROFUNG)-RELATED-RELATED"/>
    <property type="match status" value="1"/>
</dbReference>
<dbReference type="Proteomes" id="UP000298030">
    <property type="component" value="Unassembled WGS sequence"/>
</dbReference>
<evidence type="ECO:0000256" key="10">
    <source>
        <dbReference type="RuleBase" id="RU000461"/>
    </source>
</evidence>
<comment type="cofactor">
    <cofactor evidence="1 9">
        <name>heme</name>
        <dbReference type="ChEBI" id="CHEBI:30413"/>
    </cofactor>
</comment>
<keyword evidence="6 10" id="KW-0560">Oxidoreductase</keyword>
<keyword evidence="8 10" id="KW-0503">Monooxygenase</keyword>
<dbReference type="InterPro" id="IPR036396">
    <property type="entry name" value="Cyt_P450_sf"/>
</dbReference>
<dbReference type="PROSITE" id="PS00086">
    <property type="entry name" value="CYTOCHROME_P450"/>
    <property type="match status" value="1"/>
</dbReference>
<keyword evidence="5 9" id="KW-0479">Metal-binding</keyword>
<dbReference type="PANTHER" id="PTHR46300:SF7">
    <property type="entry name" value="P450, PUTATIVE (EUROFUNG)-RELATED"/>
    <property type="match status" value="1"/>
</dbReference>
<dbReference type="InterPro" id="IPR001128">
    <property type="entry name" value="Cyt_P450"/>
</dbReference>